<dbReference type="Proteomes" id="UP000216442">
    <property type="component" value="Unassembled WGS sequence"/>
</dbReference>
<evidence type="ECO:0000313" key="2">
    <source>
        <dbReference type="Proteomes" id="UP000216442"/>
    </source>
</evidence>
<reference evidence="1 2" key="1">
    <citation type="submission" date="2017-08" db="EMBL/GenBank/DDBJ databases">
        <title>Mesorhizobium wenxinae sp. nov., a novel rhizobial species isolated from root nodules of chickpea (Cicer arietinum L.).</title>
        <authorList>
            <person name="Zhang J."/>
        </authorList>
    </citation>
    <scope>NUCLEOTIDE SEQUENCE [LARGE SCALE GENOMIC DNA]</scope>
    <source>
        <strain evidence="1 2">SDW018</strain>
    </source>
</reference>
<gene>
    <name evidence="1" type="ORF">CIT26_14095</name>
</gene>
<evidence type="ECO:0000313" key="1">
    <source>
        <dbReference type="EMBL" id="PAQ09211.1"/>
    </source>
</evidence>
<organism evidence="1 2">
    <name type="scientific">Mesorhizobium temperatum</name>
    <dbReference type="NCBI Taxonomy" id="241416"/>
    <lineage>
        <taxon>Bacteria</taxon>
        <taxon>Pseudomonadati</taxon>
        <taxon>Pseudomonadota</taxon>
        <taxon>Alphaproteobacteria</taxon>
        <taxon>Hyphomicrobiales</taxon>
        <taxon>Phyllobacteriaceae</taxon>
        <taxon>Mesorhizobium</taxon>
    </lineage>
</organism>
<dbReference type="OrthoDB" id="8078156at2"/>
<dbReference type="AlphaFoldDB" id="A0A271LM39"/>
<accession>A0A271LM39</accession>
<comment type="caution">
    <text evidence="1">The sequence shown here is derived from an EMBL/GenBank/DDBJ whole genome shotgun (WGS) entry which is preliminary data.</text>
</comment>
<protein>
    <submittedName>
        <fullName evidence="1">Uncharacterized protein</fullName>
    </submittedName>
</protein>
<name>A0A271LM39_9HYPH</name>
<keyword evidence="2" id="KW-1185">Reference proteome</keyword>
<sequence length="148" mass="15600">MTPIPHDRRRAAAAQSEACVDIAALADEIRANAASLDERWRMAQWLIEQLRQQLFDADALRRAVATANSQFDAAGVANLKINLTAIRRAAIAGRRAAAPARLSAAAIQADKMLLSLLSPGGALDPRPALGAPVGGIAGRFSLRGRGRG</sequence>
<proteinExistence type="predicted"/>
<dbReference type="EMBL" id="NPKJ01000042">
    <property type="protein sequence ID" value="PAQ09211.1"/>
    <property type="molecule type" value="Genomic_DNA"/>
</dbReference>
<dbReference type="RefSeq" id="WP_095493160.1">
    <property type="nucleotide sequence ID" value="NZ_NPKJ01000042.1"/>
</dbReference>